<sequence length="193" mass="21771">MPLPSTLSAADLVAIIDGTDNAIAWVKDLSQGSDSRSSPIPPSQLLPALHGETFWSPTKNEIFVCYGPKHPQYMPTSNNAKNIAKFSVWERLPTLVPLSKHWVVVQSQRQYVPSWRLPLLRWSLGFSVIESDHAPLQFIEQDQLFGASLMQHILESYDNHKAKLARGFILHQQGSHGRCKDQWICQLSPIYVS</sequence>
<proteinExistence type="predicted"/>
<dbReference type="EMBL" id="CAFZ01000656">
    <property type="protein sequence ID" value="CCA76225.1"/>
    <property type="molecule type" value="Genomic_DNA"/>
</dbReference>
<organism evidence="1 2">
    <name type="scientific">Serendipita indica (strain DSM 11827)</name>
    <name type="common">Root endophyte fungus</name>
    <name type="synonym">Piriformospora indica</name>
    <dbReference type="NCBI Taxonomy" id="1109443"/>
    <lineage>
        <taxon>Eukaryota</taxon>
        <taxon>Fungi</taxon>
        <taxon>Dikarya</taxon>
        <taxon>Basidiomycota</taxon>
        <taxon>Agaricomycotina</taxon>
        <taxon>Agaricomycetes</taxon>
        <taxon>Sebacinales</taxon>
        <taxon>Serendipitaceae</taxon>
        <taxon>Serendipita</taxon>
    </lineage>
</organism>
<gene>
    <name evidence="1" type="ORF">PIIN_10218</name>
</gene>
<dbReference type="Proteomes" id="UP000007148">
    <property type="component" value="Unassembled WGS sequence"/>
</dbReference>
<dbReference type="AlphaFoldDB" id="G4TY32"/>
<evidence type="ECO:0000313" key="2">
    <source>
        <dbReference type="Proteomes" id="UP000007148"/>
    </source>
</evidence>
<keyword evidence="2" id="KW-1185">Reference proteome</keyword>
<protein>
    <submittedName>
        <fullName evidence="1">Uncharacterized protein</fullName>
    </submittedName>
</protein>
<dbReference type="HOGENOM" id="CLU_1409306_0_0_1"/>
<reference evidence="1 2" key="1">
    <citation type="journal article" date="2011" name="PLoS Pathog.">
        <title>Endophytic Life Strategies Decoded by Genome and Transcriptome Analyses of the Mutualistic Root Symbiont Piriformospora indica.</title>
        <authorList>
            <person name="Zuccaro A."/>
            <person name="Lahrmann U."/>
            <person name="Guldener U."/>
            <person name="Langen G."/>
            <person name="Pfiffi S."/>
            <person name="Biedenkopf D."/>
            <person name="Wong P."/>
            <person name="Samans B."/>
            <person name="Grimm C."/>
            <person name="Basiewicz M."/>
            <person name="Murat C."/>
            <person name="Martin F."/>
            <person name="Kogel K.H."/>
        </authorList>
    </citation>
    <scope>NUCLEOTIDE SEQUENCE [LARGE SCALE GENOMIC DNA]</scope>
    <source>
        <strain evidence="1 2">DSM 11827</strain>
    </source>
</reference>
<dbReference type="InParanoid" id="G4TY32"/>
<evidence type="ECO:0000313" key="1">
    <source>
        <dbReference type="EMBL" id="CCA76225.1"/>
    </source>
</evidence>
<accession>G4TY32</accession>
<comment type="caution">
    <text evidence="1">The sequence shown here is derived from an EMBL/GenBank/DDBJ whole genome shotgun (WGS) entry which is preliminary data.</text>
</comment>
<name>G4TY32_SERID</name>